<gene>
    <name evidence="2" type="ORF">Tci_462576</name>
</gene>
<dbReference type="AlphaFoldDB" id="A0A699HZN6"/>
<organism evidence="2">
    <name type="scientific">Tanacetum cinerariifolium</name>
    <name type="common">Dalmatian daisy</name>
    <name type="synonym">Chrysanthemum cinerariifolium</name>
    <dbReference type="NCBI Taxonomy" id="118510"/>
    <lineage>
        <taxon>Eukaryota</taxon>
        <taxon>Viridiplantae</taxon>
        <taxon>Streptophyta</taxon>
        <taxon>Embryophyta</taxon>
        <taxon>Tracheophyta</taxon>
        <taxon>Spermatophyta</taxon>
        <taxon>Magnoliopsida</taxon>
        <taxon>eudicotyledons</taxon>
        <taxon>Gunneridae</taxon>
        <taxon>Pentapetalae</taxon>
        <taxon>asterids</taxon>
        <taxon>campanulids</taxon>
        <taxon>Asterales</taxon>
        <taxon>Asteraceae</taxon>
        <taxon>Asteroideae</taxon>
        <taxon>Anthemideae</taxon>
        <taxon>Anthemidinae</taxon>
        <taxon>Tanacetum</taxon>
    </lineage>
</organism>
<feature type="region of interest" description="Disordered" evidence="1">
    <location>
        <begin position="150"/>
        <end position="210"/>
    </location>
</feature>
<feature type="compositionally biased region" description="Polar residues" evidence="1">
    <location>
        <begin position="185"/>
        <end position="195"/>
    </location>
</feature>
<evidence type="ECO:0000313" key="2">
    <source>
        <dbReference type="EMBL" id="GEY90602.1"/>
    </source>
</evidence>
<proteinExistence type="predicted"/>
<evidence type="ECO:0000256" key="1">
    <source>
        <dbReference type="SAM" id="MobiDB-lite"/>
    </source>
</evidence>
<dbReference type="EMBL" id="BKCJ010221142">
    <property type="protein sequence ID" value="GEY90602.1"/>
    <property type="molecule type" value="Genomic_DNA"/>
</dbReference>
<accession>A0A699HZN6</accession>
<sequence>MKRDPKALCRAHFQMDRSCATFENGILESYHSAIGIARTKPIISMPEEIKVYLMQRIVAMNKKAVNLNDIICHAIRKELEMLKKNTKGIGRLFLVDNSYLRFGKRMRGLGAAYCMLNQDPGKGVSSWYSKQMWVDIYSNFIKLEKGHNKARCYNQTRPKPQQEKRKPGRKSQQAANQPFNPPNADPSSTDLSAANPSLADPSSADPKQQSMGAEIIDAEIAALADMNEVNKREARRKDAEWVLEEAKKMGVYGKRGVGGWRGPSQRIANQRRKKEYPNGPRKKPDTTLDVSE</sequence>
<comment type="caution">
    <text evidence="2">The sequence shown here is derived from an EMBL/GenBank/DDBJ whole genome shotgun (WGS) entry which is preliminary data.</text>
</comment>
<protein>
    <submittedName>
        <fullName evidence="2">Uncharacterized protein</fullName>
    </submittedName>
</protein>
<name>A0A699HZN6_TANCI</name>
<feature type="region of interest" description="Disordered" evidence="1">
    <location>
        <begin position="253"/>
        <end position="292"/>
    </location>
</feature>
<reference evidence="2" key="1">
    <citation type="journal article" date="2019" name="Sci. Rep.">
        <title>Draft genome of Tanacetum cinerariifolium, the natural source of mosquito coil.</title>
        <authorList>
            <person name="Yamashiro T."/>
            <person name="Shiraishi A."/>
            <person name="Satake H."/>
            <person name="Nakayama K."/>
        </authorList>
    </citation>
    <scope>NUCLEOTIDE SEQUENCE</scope>
</reference>